<dbReference type="EMBL" id="JAIQCV010000004">
    <property type="protein sequence ID" value="KAH1107161.1"/>
    <property type="molecule type" value="Genomic_DNA"/>
</dbReference>
<dbReference type="Proteomes" id="UP000828251">
    <property type="component" value="Unassembled WGS sequence"/>
</dbReference>
<accession>A0A9D4AD73</accession>
<reference evidence="1 2" key="1">
    <citation type="journal article" date="2021" name="Plant Biotechnol. J.">
        <title>Multi-omics assisted identification of the key and species-specific regulatory components of drought-tolerant mechanisms in Gossypium stocksii.</title>
        <authorList>
            <person name="Yu D."/>
            <person name="Ke L."/>
            <person name="Zhang D."/>
            <person name="Wu Y."/>
            <person name="Sun Y."/>
            <person name="Mei J."/>
            <person name="Sun J."/>
            <person name="Sun Y."/>
        </authorList>
    </citation>
    <scope>NUCLEOTIDE SEQUENCE [LARGE SCALE GENOMIC DNA]</scope>
    <source>
        <strain evidence="2">cv. E1</strain>
        <tissue evidence="1">Leaf</tissue>
    </source>
</reference>
<proteinExistence type="predicted"/>
<keyword evidence="2" id="KW-1185">Reference proteome</keyword>
<name>A0A9D4AD73_9ROSI</name>
<evidence type="ECO:0000313" key="1">
    <source>
        <dbReference type="EMBL" id="KAH1107161.1"/>
    </source>
</evidence>
<feature type="non-terminal residue" evidence="1">
    <location>
        <position position="89"/>
    </location>
</feature>
<gene>
    <name evidence="1" type="ORF">J1N35_010929</name>
</gene>
<protein>
    <submittedName>
        <fullName evidence="1">Uncharacterized protein</fullName>
    </submittedName>
</protein>
<organism evidence="1 2">
    <name type="scientific">Gossypium stocksii</name>
    <dbReference type="NCBI Taxonomy" id="47602"/>
    <lineage>
        <taxon>Eukaryota</taxon>
        <taxon>Viridiplantae</taxon>
        <taxon>Streptophyta</taxon>
        <taxon>Embryophyta</taxon>
        <taxon>Tracheophyta</taxon>
        <taxon>Spermatophyta</taxon>
        <taxon>Magnoliopsida</taxon>
        <taxon>eudicotyledons</taxon>
        <taxon>Gunneridae</taxon>
        <taxon>Pentapetalae</taxon>
        <taxon>rosids</taxon>
        <taxon>malvids</taxon>
        <taxon>Malvales</taxon>
        <taxon>Malvaceae</taxon>
        <taxon>Malvoideae</taxon>
        <taxon>Gossypium</taxon>
    </lineage>
</organism>
<evidence type="ECO:0000313" key="2">
    <source>
        <dbReference type="Proteomes" id="UP000828251"/>
    </source>
</evidence>
<dbReference type="AlphaFoldDB" id="A0A9D4AD73"/>
<sequence>MLVWTYTPRLALPVWPTRPGPKSTCLCGPYGHTQATTQPCATHDHAFVDHTVVSCTWPTTWATTRSCGVDSPVFQILPKFDFLHFGYTP</sequence>
<comment type="caution">
    <text evidence="1">The sequence shown here is derived from an EMBL/GenBank/DDBJ whole genome shotgun (WGS) entry which is preliminary data.</text>
</comment>